<protein>
    <submittedName>
        <fullName evidence="1">Uncharacterized protein</fullName>
    </submittedName>
</protein>
<name>A0A4R6QUF1_9BURK</name>
<proteinExistence type="predicted"/>
<dbReference type="Proteomes" id="UP000295361">
    <property type="component" value="Unassembled WGS sequence"/>
</dbReference>
<dbReference type="AlphaFoldDB" id="A0A4R6QUF1"/>
<dbReference type="OrthoDB" id="8898236at2"/>
<evidence type="ECO:0000313" key="2">
    <source>
        <dbReference type="Proteomes" id="UP000295361"/>
    </source>
</evidence>
<dbReference type="EMBL" id="SNXS01000001">
    <property type="protein sequence ID" value="TDP74155.1"/>
    <property type="molecule type" value="Genomic_DNA"/>
</dbReference>
<organism evidence="1 2">
    <name type="scientific">Roseateles toxinivorans</name>
    <dbReference type="NCBI Taxonomy" id="270368"/>
    <lineage>
        <taxon>Bacteria</taxon>
        <taxon>Pseudomonadati</taxon>
        <taxon>Pseudomonadota</taxon>
        <taxon>Betaproteobacteria</taxon>
        <taxon>Burkholderiales</taxon>
        <taxon>Sphaerotilaceae</taxon>
        <taxon>Roseateles</taxon>
    </lineage>
</organism>
<gene>
    <name evidence="1" type="ORF">DES47_101207</name>
</gene>
<reference evidence="1 2" key="1">
    <citation type="submission" date="2019-03" db="EMBL/GenBank/DDBJ databases">
        <title>Genomic Encyclopedia of Type Strains, Phase IV (KMG-IV): sequencing the most valuable type-strain genomes for metagenomic binning, comparative biology and taxonomic classification.</title>
        <authorList>
            <person name="Goeker M."/>
        </authorList>
    </citation>
    <scope>NUCLEOTIDE SEQUENCE [LARGE SCALE GENOMIC DNA]</scope>
    <source>
        <strain evidence="1 2">DSM 16998</strain>
    </source>
</reference>
<dbReference type="RefSeq" id="WP_133698810.1">
    <property type="nucleotide sequence ID" value="NZ_SNXS01000001.1"/>
</dbReference>
<keyword evidence="2" id="KW-1185">Reference proteome</keyword>
<dbReference type="InParanoid" id="A0A4R6QUF1"/>
<comment type="caution">
    <text evidence="1">The sequence shown here is derived from an EMBL/GenBank/DDBJ whole genome shotgun (WGS) entry which is preliminary data.</text>
</comment>
<sequence length="165" mass="19126">MPEPSHRIFTTRSDFIEALRQGLELAAEKGCREMWWCDSDYADWPLSEPAVLDALTRWCLPHRRLVMVAQTYDEVRHSHSRFVQWRTRFSHVLDARQYGEDGDETQEVLPTLMLAPTVVTVRLFDKQVWRGSVSYERADEIRARDLVDAIAQRSTPSFASTTLGL</sequence>
<evidence type="ECO:0000313" key="1">
    <source>
        <dbReference type="EMBL" id="TDP74155.1"/>
    </source>
</evidence>
<accession>A0A4R6QUF1</accession>